<organism evidence="1 2">
    <name type="scientific">Centaurea solstitialis</name>
    <name type="common">yellow star-thistle</name>
    <dbReference type="NCBI Taxonomy" id="347529"/>
    <lineage>
        <taxon>Eukaryota</taxon>
        <taxon>Viridiplantae</taxon>
        <taxon>Streptophyta</taxon>
        <taxon>Embryophyta</taxon>
        <taxon>Tracheophyta</taxon>
        <taxon>Spermatophyta</taxon>
        <taxon>Magnoliopsida</taxon>
        <taxon>eudicotyledons</taxon>
        <taxon>Gunneridae</taxon>
        <taxon>Pentapetalae</taxon>
        <taxon>asterids</taxon>
        <taxon>campanulids</taxon>
        <taxon>Asterales</taxon>
        <taxon>Asteraceae</taxon>
        <taxon>Carduoideae</taxon>
        <taxon>Cardueae</taxon>
        <taxon>Centaureinae</taxon>
        <taxon>Centaurea</taxon>
    </lineage>
</organism>
<dbReference type="EMBL" id="JARYMX010000289">
    <property type="protein sequence ID" value="KAJ9535372.1"/>
    <property type="molecule type" value="Genomic_DNA"/>
</dbReference>
<evidence type="ECO:0000313" key="1">
    <source>
        <dbReference type="EMBL" id="KAJ9535372.1"/>
    </source>
</evidence>
<protein>
    <submittedName>
        <fullName evidence="1">Uncharacterized protein</fullName>
    </submittedName>
</protein>
<keyword evidence="2" id="KW-1185">Reference proteome</keyword>
<comment type="caution">
    <text evidence="1">The sequence shown here is derived from an EMBL/GenBank/DDBJ whole genome shotgun (WGS) entry which is preliminary data.</text>
</comment>
<dbReference type="AlphaFoldDB" id="A0AA38VQT7"/>
<reference evidence="1" key="1">
    <citation type="submission" date="2023-03" db="EMBL/GenBank/DDBJ databases">
        <title>Chromosome-scale reference genome and RAD-based genetic map of yellow starthistle (Centaurea solstitialis) reveal putative structural variation and QTLs associated with invader traits.</title>
        <authorList>
            <person name="Reatini B."/>
            <person name="Cang F.A."/>
            <person name="Jiang Q."/>
            <person name="Mckibben M.T.W."/>
            <person name="Barker M.S."/>
            <person name="Rieseberg L.H."/>
            <person name="Dlugosch K.M."/>
        </authorList>
    </citation>
    <scope>NUCLEOTIDE SEQUENCE</scope>
    <source>
        <strain evidence="1">CAN-66</strain>
        <tissue evidence="1">Leaf</tissue>
    </source>
</reference>
<sequence length="74" mass="8700">MNSNLDFIQIQTGLFIRPKSGVVKKKRGVTQGESKSWKFNKGKGKRKIPDDAVYRQLQSERTLEKKFVQPYWQK</sequence>
<proteinExistence type="predicted"/>
<dbReference type="Proteomes" id="UP001172457">
    <property type="component" value="Unassembled WGS sequence"/>
</dbReference>
<evidence type="ECO:0000313" key="2">
    <source>
        <dbReference type="Proteomes" id="UP001172457"/>
    </source>
</evidence>
<name>A0AA38VQT7_9ASTR</name>
<accession>A0AA38VQT7</accession>
<gene>
    <name evidence="1" type="ORF">OSB04_un001514</name>
</gene>